<dbReference type="AlphaFoldDB" id="A0A2R9SZ95"/>
<dbReference type="KEGG" id="pvo:PVOR_07500"/>
<evidence type="ECO:0000313" key="1">
    <source>
        <dbReference type="EMBL" id="EFU42681.1"/>
    </source>
</evidence>
<reference evidence="1 2" key="1">
    <citation type="journal article" date="2010" name="BMC Genomics">
        <title>Genome sequence of the pattern forming Paenibacillus vortex bacterium reveals potential for thriving in complex environments.</title>
        <authorList>
            <person name="Sirota-Madi A."/>
            <person name="Olender T."/>
            <person name="Helman Y."/>
            <person name="Ingham C."/>
            <person name="Brainis I."/>
            <person name="Roth D."/>
            <person name="Hagi E."/>
            <person name="Brodsky L."/>
            <person name="Leshkowitz D."/>
            <person name="Galatenko V."/>
            <person name="Nikolaev V."/>
            <person name="Mugasimangalam R.C."/>
            <person name="Bransburg-Zabary S."/>
            <person name="Gutnick D.L."/>
            <person name="Lancet D."/>
            <person name="Ben-Jacob E."/>
        </authorList>
    </citation>
    <scope>NUCLEOTIDE SEQUENCE [LARGE SCALE GENOMIC DNA]</scope>
    <source>
        <strain evidence="1 2">V453</strain>
    </source>
</reference>
<evidence type="ECO:0000313" key="2">
    <source>
        <dbReference type="Proteomes" id="UP000003094"/>
    </source>
</evidence>
<gene>
    <name evidence="1" type="ORF">PVOR_07500</name>
</gene>
<accession>A0A2R9SZ95</accession>
<sequence>MQRVAASAASNRRSLRCFDMDSHKDMYSTQGFKYATIEDQVHGRIDPRHSNTIRKIADKSMFQ</sequence>
<protein>
    <submittedName>
        <fullName evidence="1">Uncharacterized protein</fullName>
    </submittedName>
</protein>
<dbReference type="Proteomes" id="UP000003094">
    <property type="component" value="Unassembled WGS sequence"/>
</dbReference>
<organism evidence="1 2">
    <name type="scientific">Paenibacillus vortex V453</name>
    <dbReference type="NCBI Taxonomy" id="715225"/>
    <lineage>
        <taxon>Bacteria</taxon>
        <taxon>Bacillati</taxon>
        <taxon>Bacillota</taxon>
        <taxon>Bacilli</taxon>
        <taxon>Bacillales</taxon>
        <taxon>Paenibacillaceae</taxon>
        <taxon>Paenibacillus</taxon>
    </lineage>
</organism>
<dbReference type="EMBL" id="ADHJ01000013">
    <property type="protein sequence ID" value="EFU42681.1"/>
    <property type="molecule type" value="Genomic_DNA"/>
</dbReference>
<comment type="caution">
    <text evidence="1">The sequence shown here is derived from an EMBL/GenBank/DDBJ whole genome shotgun (WGS) entry which is preliminary data.</text>
</comment>
<proteinExistence type="predicted"/>
<name>A0A2R9SZ95_9BACL</name>
<keyword evidence="2" id="KW-1185">Reference proteome</keyword>